<sequence length="73" mass="7886">MTSLSPFSCGLPLFHKMESGFPISDLEARLRLLAVALALGVLDNISQSGFPESLTCFPPRNGNERGNDVLMCC</sequence>
<reference evidence="1 2" key="1">
    <citation type="submission" date="2021-06" db="EMBL/GenBank/DDBJ databases">
        <title>Caerostris extrusa draft genome.</title>
        <authorList>
            <person name="Kono N."/>
            <person name="Arakawa K."/>
        </authorList>
    </citation>
    <scope>NUCLEOTIDE SEQUENCE [LARGE SCALE GENOMIC DNA]</scope>
</reference>
<proteinExistence type="predicted"/>
<dbReference type="Proteomes" id="UP001054945">
    <property type="component" value="Unassembled WGS sequence"/>
</dbReference>
<evidence type="ECO:0000313" key="1">
    <source>
        <dbReference type="EMBL" id="GIX93705.1"/>
    </source>
</evidence>
<protein>
    <submittedName>
        <fullName evidence="1">Uncharacterized protein</fullName>
    </submittedName>
</protein>
<dbReference type="AlphaFoldDB" id="A0AAV4PAT4"/>
<keyword evidence="2" id="KW-1185">Reference proteome</keyword>
<evidence type="ECO:0000313" key="2">
    <source>
        <dbReference type="Proteomes" id="UP001054945"/>
    </source>
</evidence>
<organism evidence="1 2">
    <name type="scientific">Caerostris extrusa</name>
    <name type="common">Bark spider</name>
    <name type="synonym">Caerostris bankana</name>
    <dbReference type="NCBI Taxonomy" id="172846"/>
    <lineage>
        <taxon>Eukaryota</taxon>
        <taxon>Metazoa</taxon>
        <taxon>Ecdysozoa</taxon>
        <taxon>Arthropoda</taxon>
        <taxon>Chelicerata</taxon>
        <taxon>Arachnida</taxon>
        <taxon>Araneae</taxon>
        <taxon>Araneomorphae</taxon>
        <taxon>Entelegynae</taxon>
        <taxon>Araneoidea</taxon>
        <taxon>Araneidae</taxon>
        <taxon>Caerostris</taxon>
    </lineage>
</organism>
<name>A0AAV4PAT4_CAEEX</name>
<comment type="caution">
    <text evidence="1">The sequence shown here is derived from an EMBL/GenBank/DDBJ whole genome shotgun (WGS) entry which is preliminary data.</text>
</comment>
<accession>A0AAV4PAT4</accession>
<dbReference type="EMBL" id="BPLR01004288">
    <property type="protein sequence ID" value="GIX93705.1"/>
    <property type="molecule type" value="Genomic_DNA"/>
</dbReference>
<gene>
    <name evidence="1" type="ORF">CEXT_12591</name>
</gene>